<reference evidence="5" key="1">
    <citation type="journal article" date="2019" name="Plant J.">
        <title>Chlorella vulgaris genome assembly and annotation reveals the molecular basis for metabolic acclimation to high light conditions.</title>
        <authorList>
            <person name="Cecchin M."/>
            <person name="Marcolungo L."/>
            <person name="Rossato M."/>
            <person name="Girolomoni L."/>
            <person name="Cosentino E."/>
            <person name="Cuine S."/>
            <person name="Li-Beisson Y."/>
            <person name="Delledonne M."/>
            <person name="Ballottari M."/>
        </authorList>
    </citation>
    <scope>NUCLEOTIDE SEQUENCE</scope>
    <source>
        <strain evidence="5">211/11P</strain>
    </source>
</reference>
<proteinExistence type="predicted"/>
<name>A0A9D4TRR3_CHLVU</name>
<keyword evidence="3" id="KW-0677">Repeat</keyword>
<keyword evidence="6" id="KW-1185">Reference proteome</keyword>
<dbReference type="EMBL" id="SIDB01000005">
    <property type="protein sequence ID" value="KAI3432764.1"/>
    <property type="molecule type" value="Genomic_DNA"/>
</dbReference>
<dbReference type="SMART" id="SM00369">
    <property type="entry name" value="LRR_TYP"/>
    <property type="match status" value="4"/>
</dbReference>
<feature type="region of interest" description="Disordered" evidence="4">
    <location>
        <begin position="1"/>
        <end position="26"/>
    </location>
</feature>
<evidence type="ECO:0000313" key="5">
    <source>
        <dbReference type="EMBL" id="KAI3432764.1"/>
    </source>
</evidence>
<accession>A0A9D4TRR3</accession>
<dbReference type="InterPro" id="IPR003591">
    <property type="entry name" value="Leu-rich_rpt_typical-subtyp"/>
</dbReference>
<gene>
    <name evidence="5" type="ORF">D9Q98_004304</name>
</gene>
<dbReference type="Gene3D" id="3.80.10.10">
    <property type="entry name" value="Ribonuclease Inhibitor"/>
    <property type="match status" value="1"/>
</dbReference>
<dbReference type="SUPFAM" id="SSF52058">
    <property type="entry name" value="L domain-like"/>
    <property type="match status" value="1"/>
</dbReference>
<evidence type="ECO:0000256" key="2">
    <source>
        <dbReference type="ARBA" id="ARBA00022614"/>
    </source>
</evidence>
<reference evidence="5" key="2">
    <citation type="submission" date="2020-11" db="EMBL/GenBank/DDBJ databases">
        <authorList>
            <person name="Cecchin M."/>
            <person name="Marcolungo L."/>
            <person name="Rossato M."/>
            <person name="Girolomoni L."/>
            <person name="Cosentino E."/>
            <person name="Cuine S."/>
            <person name="Li-Beisson Y."/>
            <person name="Delledonne M."/>
            <person name="Ballottari M."/>
        </authorList>
    </citation>
    <scope>NUCLEOTIDE SEQUENCE</scope>
    <source>
        <strain evidence="5">211/11P</strain>
        <tissue evidence="5">Whole cell</tissue>
    </source>
</reference>
<evidence type="ECO:0000313" key="6">
    <source>
        <dbReference type="Proteomes" id="UP001055712"/>
    </source>
</evidence>
<dbReference type="PANTHER" id="PTHR48051:SF1">
    <property type="entry name" value="RAS SUPPRESSOR PROTEIN 1"/>
    <property type="match status" value="1"/>
</dbReference>
<sequence>MASRGFEEKRSGPLRPSGSTAAGPTTRAAAARAAGELALAVLATPGPPQLTILGHLKRNDKVRLGSACTSLRQASLPWFPEVIVAVKLGWIHMASLAAWLERHQARLHLRLRKDVSRDAPERSHSTIAALPARLVSSVSASYEIPAAASNFTALTRLDFEGWFADAERMPASLLRPLSRLRQLSVSCVNLETIIEEILALPSLRQLQALQLSRCSLQTIPPGLSALTHLTALALIENNLGRSAAKVLTALQCLQSLDLERCSLQGVPQQVSALTALTRLNVNGNGALQGGWQHMLPLTQLQDLDLGWLYLPLLPGEVFQLTALTRLDLTQARGDRFDSRPHLLLLTQLRDLSLEFCSLDEVPEQVSALTALTCLSLSGNLELAGGWQHLLPLIQLRHLFLQDVLPRGRTAPRQLAALPFLRVHCGYIHYIESDSEAF</sequence>
<comment type="subcellular location">
    <subcellularLocation>
        <location evidence="1">Cytoplasm</location>
        <location evidence="1">Cytoskeleton</location>
        <location evidence="1">Cilium axoneme</location>
    </subcellularLocation>
</comment>
<dbReference type="AlphaFoldDB" id="A0A9D4TRR3"/>
<protein>
    <submittedName>
        <fullName evidence="5">Uncharacterized protein</fullName>
    </submittedName>
</protein>
<dbReference type="PANTHER" id="PTHR48051">
    <property type="match status" value="1"/>
</dbReference>
<comment type="caution">
    <text evidence="5">The sequence shown here is derived from an EMBL/GenBank/DDBJ whole genome shotgun (WGS) entry which is preliminary data.</text>
</comment>
<dbReference type="GO" id="GO:0005930">
    <property type="term" value="C:axoneme"/>
    <property type="evidence" value="ECO:0007669"/>
    <property type="project" value="UniProtKB-SubCell"/>
</dbReference>
<evidence type="ECO:0000256" key="4">
    <source>
        <dbReference type="SAM" id="MobiDB-lite"/>
    </source>
</evidence>
<feature type="compositionally biased region" description="Basic and acidic residues" evidence="4">
    <location>
        <begin position="1"/>
        <end position="11"/>
    </location>
</feature>
<dbReference type="Proteomes" id="UP001055712">
    <property type="component" value="Unassembled WGS sequence"/>
</dbReference>
<evidence type="ECO:0000256" key="1">
    <source>
        <dbReference type="ARBA" id="ARBA00004430"/>
    </source>
</evidence>
<dbReference type="InterPro" id="IPR001611">
    <property type="entry name" value="Leu-rich_rpt"/>
</dbReference>
<evidence type="ECO:0000256" key="3">
    <source>
        <dbReference type="ARBA" id="ARBA00022737"/>
    </source>
</evidence>
<dbReference type="InterPro" id="IPR050216">
    <property type="entry name" value="LRR_domain-containing"/>
</dbReference>
<organism evidence="5 6">
    <name type="scientific">Chlorella vulgaris</name>
    <name type="common">Green alga</name>
    <dbReference type="NCBI Taxonomy" id="3077"/>
    <lineage>
        <taxon>Eukaryota</taxon>
        <taxon>Viridiplantae</taxon>
        <taxon>Chlorophyta</taxon>
        <taxon>core chlorophytes</taxon>
        <taxon>Trebouxiophyceae</taxon>
        <taxon>Chlorellales</taxon>
        <taxon>Chlorellaceae</taxon>
        <taxon>Chlorella clade</taxon>
        <taxon>Chlorella</taxon>
    </lineage>
</organism>
<dbReference type="InterPro" id="IPR032675">
    <property type="entry name" value="LRR_dom_sf"/>
</dbReference>
<dbReference type="Pfam" id="PF13855">
    <property type="entry name" value="LRR_8"/>
    <property type="match status" value="1"/>
</dbReference>
<keyword evidence="2" id="KW-0433">Leucine-rich repeat</keyword>